<proteinExistence type="predicted"/>
<comment type="caution">
    <text evidence="4">The sequence shown here is derived from an EMBL/GenBank/DDBJ whole genome shotgun (WGS) entry which is preliminary data.</text>
</comment>
<organism evidence="4 5">
    <name type="scientific">Kribbella soli</name>
    <dbReference type="NCBI Taxonomy" id="1124743"/>
    <lineage>
        <taxon>Bacteria</taxon>
        <taxon>Bacillati</taxon>
        <taxon>Actinomycetota</taxon>
        <taxon>Actinomycetes</taxon>
        <taxon>Propionibacteriales</taxon>
        <taxon>Kribbellaceae</taxon>
        <taxon>Kribbella</taxon>
    </lineage>
</organism>
<sequence length="294" mass="31674">MEIRAAGPGDVDAAVAMHDALVPYLVITRSALTRRLATPADVGRGSFVAVDDGGLVGWASSGLIGGSDPLDGELRLLVRPEYRGQGIGTRLLEEIHADLRAAGATSARVFADPGSVDWAARFGYRQTRQVHYAGIDPRKAPDLPEVPSEVELVPFTEVDPRLLHAADEVAQRTKPGDAKISSQPYDGWLADIWNSPDLMRAMGVAVRHEGRIIAFTRNHGDGTKIWSRMTSTLPEYRGRGLAKLVKAAALHRAAEAGVTAAYTANYDGNTPMLAVNEWLGYHRIATHAVLICPL</sequence>
<dbReference type="RefSeq" id="WP_131343406.1">
    <property type="nucleotide sequence ID" value="NZ_SJJZ01000003.1"/>
</dbReference>
<dbReference type="SUPFAM" id="SSF55729">
    <property type="entry name" value="Acyl-CoA N-acyltransferases (Nat)"/>
    <property type="match status" value="2"/>
</dbReference>
<dbReference type="Pfam" id="PF00583">
    <property type="entry name" value="Acetyltransf_1"/>
    <property type="match status" value="1"/>
</dbReference>
<dbReference type="Proteomes" id="UP000292346">
    <property type="component" value="Unassembled WGS sequence"/>
</dbReference>
<gene>
    <name evidence="4" type="ORF">E0H45_29945</name>
</gene>
<accession>A0A4R0H5R2</accession>
<protein>
    <submittedName>
        <fullName evidence="4">GNAT family N-acetyltransferase</fullName>
    </submittedName>
</protein>
<dbReference type="PANTHER" id="PTHR43877">
    <property type="entry name" value="AMINOALKYLPHOSPHONATE N-ACETYLTRANSFERASE-RELATED-RELATED"/>
    <property type="match status" value="1"/>
</dbReference>
<dbReference type="OrthoDB" id="4119890at2"/>
<dbReference type="InterPro" id="IPR050832">
    <property type="entry name" value="Bact_Acetyltransf"/>
</dbReference>
<feature type="domain" description="N-acetyltransferase" evidence="3">
    <location>
        <begin position="1"/>
        <end position="144"/>
    </location>
</feature>
<dbReference type="Pfam" id="PF12746">
    <property type="entry name" value="GNAT_acetyltran"/>
    <property type="match status" value="1"/>
</dbReference>
<dbReference type="InterPro" id="IPR000182">
    <property type="entry name" value="GNAT_dom"/>
</dbReference>
<dbReference type="InterPro" id="IPR016181">
    <property type="entry name" value="Acyl_CoA_acyltransferase"/>
</dbReference>
<dbReference type="PROSITE" id="PS51186">
    <property type="entry name" value="GNAT"/>
    <property type="match status" value="2"/>
</dbReference>
<evidence type="ECO:0000313" key="5">
    <source>
        <dbReference type="Proteomes" id="UP000292346"/>
    </source>
</evidence>
<dbReference type="Gene3D" id="3.40.630.30">
    <property type="match status" value="1"/>
</dbReference>
<evidence type="ECO:0000256" key="1">
    <source>
        <dbReference type="ARBA" id="ARBA00022679"/>
    </source>
</evidence>
<dbReference type="EMBL" id="SJJZ01000003">
    <property type="protein sequence ID" value="TCC06175.1"/>
    <property type="molecule type" value="Genomic_DNA"/>
</dbReference>
<keyword evidence="2" id="KW-0012">Acyltransferase</keyword>
<keyword evidence="1 4" id="KW-0808">Transferase</keyword>
<dbReference type="InterPro" id="IPR027365">
    <property type="entry name" value="GNAT_acetyltra_YdfB-like"/>
</dbReference>
<evidence type="ECO:0000313" key="4">
    <source>
        <dbReference type="EMBL" id="TCC06175.1"/>
    </source>
</evidence>
<feature type="domain" description="N-acetyltransferase" evidence="3">
    <location>
        <begin position="153"/>
        <end position="294"/>
    </location>
</feature>
<dbReference type="PANTHER" id="PTHR43877:SF1">
    <property type="entry name" value="ACETYLTRANSFERASE"/>
    <property type="match status" value="1"/>
</dbReference>
<keyword evidence="5" id="KW-1185">Reference proteome</keyword>
<name>A0A4R0H5R2_9ACTN</name>
<evidence type="ECO:0000256" key="2">
    <source>
        <dbReference type="ARBA" id="ARBA00023315"/>
    </source>
</evidence>
<evidence type="ECO:0000259" key="3">
    <source>
        <dbReference type="PROSITE" id="PS51186"/>
    </source>
</evidence>
<dbReference type="GO" id="GO:0016747">
    <property type="term" value="F:acyltransferase activity, transferring groups other than amino-acyl groups"/>
    <property type="evidence" value="ECO:0007669"/>
    <property type="project" value="InterPro"/>
</dbReference>
<dbReference type="AlphaFoldDB" id="A0A4R0H5R2"/>
<reference evidence="4 5" key="1">
    <citation type="submission" date="2019-02" db="EMBL/GenBank/DDBJ databases">
        <title>Kribbella capetownensis sp. nov. and Kribbella speibonae sp. nov., isolated from soil.</title>
        <authorList>
            <person name="Curtis S.M."/>
            <person name="Norton I."/>
            <person name="Everest G.J."/>
            <person name="Meyers P.R."/>
        </authorList>
    </citation>
    <scope>NUCLEOTIDE SEQUENCE [LARGE SCALE GENOMIC DNA]</scope>
    <source>
        <strain evidence="4 5">KCTC 29219</strain>
    </source>
</reference>
<dbReference type="CDD" id="cd04301">
    <property type="entry name" value="NAT_SF"/>
    <property type="match status" value="1"/>
</dbReference>